<dbReference type="EMBL" id="QGDT01000007">
    <property type="protein sequence ID" value="PWJ57470.1"/>
    <property type="molecule type" value="Genomic_DNA"/>
</dbReference>
<evidence type="ECO:0000256" key="1">
    <source>
        <dbReference type="SAM" id="MobiDB-lite"/>
    </source>
</evidence>
<dbReference type="Pfam" id="PF19265">
    <property type="entry name" value="DUF5908"/>
    <property type="match status" value="1"/>
</dbReference>
<reference evidence="2 3" key="1">
    <citation type="submission" date="2018-03" db="EMBL/GenBank/DDBJ databases">
        <title>Genomic Encyclopedia of Archaeal and Bacterial Type Strains, Phase II (KMG-II): from individual species to whole genera.</title>
        <authorList>
            <person name="Goeker M."/>
        </authorList>
    </citation>
    <scope>NUCLEOTIDE SEQUENCE [LARGE SCALE GENOMIC DNA]</scope>
    <source>
        <strain evidence="2 3">DSM 100346</strain>
    </source>
</reference>
<feature type="region of interest" description="Disordered" evidence="1">
    <location>
        <begin position="18"/>
        <end position="40"/>
    </location>
</feature>
<evidence type="ECO:0000313" key="3">
    <source>
        <dbReference type="Proteomes" id="UP000245880"/>
    </source>
</evidence>
<dbReference type="AlphaFoldDB" id="A0A316AKT0"/>
<accession>A0A316AKT0</accession>
<gene>
    <name evidence="2" type="ORF">CLV98_107178</name>
</gene>
<dbReference type="RefSeq" id="WP_158281267.1">
    <property type="nucleotide sequence ID" value="NZ_QGDT01000007.1"/>
</dbReference>
<comment type="caution">
    <text evidence="2">The sequence shown here is derived from an EMBL/GenBank/DDBJ whole genome shotgun (WGS) entry which is preliminary data.</text>
</comment>
<protein>
    <submittedName>
        <fullName evidence="2">Uncharacterized protein</fullName>
    </submittedName>
</protein>
<dbReference type="Proteomes" id="UP000245880">
    <property type="component" value="Unassembled WGS sequence"/>
</dbReference>
<name>A0A316AKT0_9BACT</name>
<dbReference type="InterPro" id="IPR045459">
    <property type="entry name" value="DUF5908"/>
</dbReference>
<dbReference type="OrthoDB" id="5570459at2"/>
<proteinExistence type="predicted"/>
<feature type="compositionally biased region" description="Polar residues" evidence="1">
    <location>
        <begin position="18"/>
        <end position="32"/>
    </location>
</feature>
<organism evidence="2 3">
    <name type="scientific">Dyadobacter jejuensis</name>
    <dbReference type="NCBI Taxonomy" id="1082580"/>
    <lineage>
        <taxon>Bacteria</taxon>
        <taxon>Pseudomonadati</taxon>
        <taxon>Bacteroidota</taxon>
        <taxon>Cytophagia</taxon>
        <taxon>Cytophagales</taxon>
        <taxon>Spirosomataceae</taxon>
        <taxon>Dyadobacter</taxon>
    </lineage>
</organism>
<sequence>MPVQVNEVVVRAIVASPTSSTPNAVPTENCDPTVSPDGSGVDEIVEKVLEILKNKQER</sequence>
<keyword evidence="3" id="KW-1185">Reference proteome</keyword>
<evidence type="ECO:0000313" key="2">
    <source>
        <dbReference type="EMBL" id="PWJ57470.1"/>
    </source>
</evidence>